<protein>
    <recommendedName>
        <fullName evidence="3">Mobilization protein</fullName>
    </recommendedName>
</protein>
<evidence type="ECO:0008006" key="3">
    <source>
        <dbReference type="Google" id="ProtNLM"/>
    </source>
</evidence>
<sequence>MENRIRRVTIRFNSNEYKIIEKGFRKSTSQNMTEYMRELLFGKTLTFTYRNRSIDDSQEELIRIRREINYIGNNFNQAVHKLNSVMGMPDAEVWEGVMVVLRDQVEPMIRETKERMDFLSETWSQK</sequence>
<organism evidence="1 2">
    <name type="scientific">Albibacterium profundi</name>
    <dbReference type="NCBI Taxonomy" id="3134906"/>
    <lineage>
        <taxon>Bacteria</taxon>
        <taxon>Pseudomonadati</taxon>
        <taxon>Bacteroidota</taxon>
        <taxon>Sphingobacteriia</taxon>
        <taxon>Sphingobacteriales</taxon>
        <taxon>Sphingobacteriaceae</taxon>
        <taxon>Albibacterium</taxon>
    </lineage>
</organism>
<evidence type="ECO:0000313" key="2">
    <source>
        <dbReference type="Proteomes" id="UP001580928"/>
    </source>
</evidence>
<dbReference type="InterPro" id="IPR045788">
    <property type="entry name" value="MobC_2"/>
</dbReference>
<proteinExistence type="predicted"/>
<reference evidence="1 2" key="1">
    <citation type="submission" date="2024-04" db="EMBL/GenBank/DDBJ databases">
        <title>Albibacterium profundi sp. nov., isolated from sediment of the Challenger Deep of Mariana Trench.</title>
        <authorList>
            <person name="Wang Y."/>
        </authorList>
    </citation>
    <scope>NUCLEOTIDE SEQUENCE [LARGE SCALE GENOMIC DNA]</scope>
    <source>
        <strain evidence="1 2">RHL897</strain>
    </source>
</reference>
<accession>A0ABV5CFN2</accession>
<dbReference type="Pfam" id="PF19514">
    <property type="entry name" value="MobC_2"/>
    <property type="match status" value="1"/>
</dbReference>
<keyword evidence="2" id="KW-1185">Reference proteome</keyword>
<comment type="caution">
    <text evidence="1">The sequence shown here is derived from an EMBL/GenBank/DDBJ whole genome shotgun (WGS) entry which is preliminary data.</text>
</comment>
<dbReference type="Proteomes" id="UP001580928">
    <property type="component" value="Unassembled WGS sequence"/>
</dbReference>
<gene>
    <name evidence="1" type="ORF">WKR92_11085</name>
</gene>
<name>A0ABV5CFN2_9SPHI</name>
<dbReference type="RefSeq" id="WP_375557882.1">
    <property type="nucleotide sequence ID" value="NZ_JBBVGT010000002.1"/>
</dbReference>
<dbReference type="EMBL" id="JBBVGT010000002">
    <property type="protein sequence ID" value="MFB5946376.1"/>
    <property type="molecule type" value="Genomic_DNA"/>
</dbReference>
<evidence type="ECO:0000313" key="1">
    <source>
        <dbReference type="EMBL" id="MFB5946376.1"/>
    </source>
</evidence>